<name>A0A8J7P3E4_ATRSP</name>
<dbReference type="InterPro" id="IPR039457">
    <property type="entry name" value="LYPD6-like"/>
</dbReference>
<dbReference type="GO" id="GO:0005886">
    <property type="term" value="C:plasma membrane"/>
    <property type="evidence" value="ECO:0007669"/>
    <property type="project" value="UniProtKB-SubCell"/>
</dbReference>
<dbReference type="GO" id="GO:0030550">
    <property type="term" value="F:acetylcholine receptor inhibitor activity"/>
    <property type="evidence" value="ECO:0007669"/>
    <property type="project" value="TreeGrafter"/>
</dbReference>
<evidence type="ECO:0000256" key="8">
    <source>
        <dbReference type="ARBA" id="ARBA00023288"/>
    </source>
</evidence>
<reference evidence="11" key="1">
    <citation type="journal article" date="2021" name="Cell">
        <title>Tracing the genetic footprints of vertebrate landing in non-teleost ray-finned fishes.</title>
        <authorList>
            <person name="Bi X."/>
            <person name="Wang K."/>
            <person name="Yang L."/>
            <person name="Pan H."/>
            <person name="Jiang H."/>
            <person name="Wei Q."/>
            <person name="Fang M."/>
            <person name="Yu H."/>
            <person name="Zhu C."/>
            <person name="Cai Y."/>
            <person name="He Y."/>
            <person name="Gan X."/>
            <person name="Zeng H."/>
            <person name="Yu D."/>
            <person name="Zhu Y."/>
            <person name="Jiang H."/>
            <person name="Qiu Q."/>
            <person name="Yang H."/>
            <person name="Zhang Y.E."/>
            <person name="Wang W."/>
            <person name="Zhu M."/>
            <person name="He S."/>
            <person name="Zhang G."/>
        </authorList>
    </citation>
    <scope>NUCLEOTIDE SEQUENCE</scope>
    <source>
        <strain evidence="11">Allg_001</strain>
    </source>
</reference>
<feature type="compositionally biased region" description="Basic and acidic residues" evidence="9">
    <location>
        <begin position="125"/>
        <end position="140"/>
    </location>
</feature>
<protein>
    <submittedName>
        <fullName evidence="11">LYPD6 protein</fullName>
    </submittedName>
</protein>
<proteinExistence type="predicted"/>
<comment type="caution">
    <text evidence="11">The sequence shown here is derived from an EMBL/GenBank/DDBJ whole genome shotgun (WGS) entry which is preliminary data.</text>
</comment>
<feature type="non-terminal residue" evidence="11">
    <location>
        <position position="346"/>
    </location>
</feature>
<keyword evidence="8" id="KW-0449">Lipoprotein</keyword>
<keyword evidence="2" id="KW-1003">Cell membrane</keyword>
<organism evidence="11 12">
    <name type="scientific">Atractosteus spatula</name>
    <name type="common">Alligator gar</name>
    <name type="synonym">Lepisosteus spatula</name>
    <dbReference type="NCBI Taxonomy" id="7917"/>
    <lineage>
        <taxon>Eukaryota</taxon>
        <taxon>Metazoa</taxon>
        <taxon>Chordata</taxon>
        <taxon>Craniata</taxon>
        <taxon>Vertebrata</taxon>
        <taxon>Euteleostomi</taxon>
        <taxon>Actinopterygii</taxon>
        <taxon>Neopterygii</taxon>
        <taxon>Holostei</taxon>
        <taxon>Semionotiformes</taxon>
        <taxon>Lepisosteidae</taxon>
        <taxon>Atractosteus</taxon>
    </lineage>
</organism>
<gene>
    <name evidence="11" type="primary">Lypd6</name>
    <name evidence="11" type="ORF">GTO95_0010519</name>
</gene>
<dbReference type="AlphaFoldDB" id="A0A8J7P3E4"/>
<keyword evidence="3" id="KW-0336">GPI-anchor</keyword>
<evidence type="ECO:0000256" key="10">
    <source>
        <dbReference type="SAM" id="SignalP"/>
    </source>
</evidence>
<evidence type="ECO:0000256" key="4">
    <source>
        <dbReference type="ARBA" id="ARBA00022729"/>
    </source>
</evidence>
<evidence type="ECO:0000256" key="5">
    <source>
        <dbReference type="ARBA" id="ARBA00023136"/>
    </source>
</evidence>
<dbReference type="GO" id="GO:0090263">
    <property type="term" value="P:positive regulation of canonical Wnt signaling pathway"/>
    <property type="evidence" value="ECO:0007669"/>
    <property type="project" value="TreeGrafter"/>
</dbReference>
<evidence type="ECO:0000256" key="9">
    <source>
        <dbReference type="SAM" id="MobiDB-lite"/>
    </source>
</evidence>
<keyword evidence="4 10" id="KW-0732">Signal</keyword>
<feature type="region of interest" description="Disordered" evidence="9">
    <location>
        <begin position="46"/>
        <end position="66"/>
    </location>
</feature>
<feature type="non-terminal residue" evidence="11">
    <location>
        <position position="1"/>
    </location>
</feature>
<evidence type="ECO:0000256" key="3">
    <source>
        <dbReference type="ARBA" id="ARBA00022622"/>
    </source>
</evidence>
<dbReference type="PANTHER" id="PTHR31171:SF0">
    <property type="entry name" value="LY6_PLAUR DOMAIN-CONTAINING PROTEIN 6"/>
    <property type="match status" value="1"/>
</dbReference>
<feature type="chain" id="PRO_5035288005" evidence="10">
    <location>
        <begin position="26"/>
        <end position="346"/>
    </location>
</feature>
<keyword evidence="7" id="KW-0325">Glycoprotein</keyword>
<feature type="signal peptide" evidence="10">
    <location>
        <begin position="1"/>
        <end position="25"/>
    </location>
</feature>
<dbReference type="Proteomes" id="UP000736164">
    <property type="component" value="Unassembled WGS sequence"/>
</dbReference>
<evidence type="ECO:0000256" key="2">
    <source>
        <dbReference type="ARBA" id="ARBA00022475"/>
    </source>
</evidence>
<dbReference type="PANTHER" id="PTHR31171">
    <property type="entry name" value="LY6/PLAUR DOMAIN-CONTAINING PROTEIN 6"/>
    <property type="match status" value="1"/>
</dbReference>
<comment type="subcellular location">
    <subcellularLocation>
        <location evidence="1">Cell membrane</location>
        <topology evidence="1">Lipid-anchor</topology>
        <topology evidence="1">GPI-anchor</topology>
    </subcellularLocation>
</comment>
<feature type="region of interest" description="Disordered" evidence="9">
    <location>
        <begin position="123"/>
        <end position="148"/>
    </location>
</feature>
<dbReference type="SUPFAM" id="SSF57302">
    <property type="entry name" value="Snake toxin-like"/>
    <property type="match status" value="1"/>
</dbReference>
<evidence type="ECO:0000313" key="12">
    <source>
        <dbReference type="Proteomes" id="UP000736164"/>
    </source>
</evidence>
<dbReference type="EMBL" id="JAAWVO010072505">
    <property type="protein sequence ID" value="MBN3324777.1"/>
    <property type="molecule type" value="Genomic_DNA"/>
</dbReference>
<dbReference type="GO" id="GO:0098552">
    <property type="term" value="C:side of membrane"/>
    <property type="evidence" value="ECO:0007669"/>
    <property type="project" value="UniProtKB-KW"/>
</dbReference>
<evidence type="ECO:0000256" key="6">
    <source>
        <dbReference type="ARBA" id="ARBA00023157"/>
    </source>
</evidence>
<keyword evidence="12" id="KW-1185">Reference proteome</keyword>
<dbReference type="InterPro" id="IPR045860">
    <property type="entry name" value="Snake_toxin-like_sf"/>
</dbReference>
<dbReference type="Pfam" id="PF16975">
    <property type="entry name" value="UPAR_LY6_2"/>
    <property type="match status" value="1"/>
</dbReference>
<evidence type="ECO:0000256" key="1">
    <source>
        <dbReference type="ARBA" id="ARBA00004609"/>
    </source>
</evidence>
<evidence type="ECO:0000313" key="11">
    <source>
        <dbReference type="EMBL" id="MBN3324777.1"/>
    </source>
</evidence>
<evidence type="ECO:0000256" key="7">
    <source>
        <dbReference type="ARBA" id="ARBA00023180"/>
    </source>
</evidence>
<keyword evidence="5" id="KW-0472">Membrane</keyword>
<sequence length="346" mass="37668">MEPCPTLAWVLLLSLITDWLKTVHSRDFIATDIIYLHPSTAAVKSRSCASTPTSPHESHGLGGLVPQRELSRGPVLRDGRGNLGILKGVMSYTVTVSGVSSLGRRAAFSDDRGLLFDGFRGGIISRRDKPSPRPKQDQQRGRSVSGLSGRLCAASEVWTTLRSPAVRADGNSANNPAARPQQMAQPCSFSLFGSETTACEPVLVLYSCQSAAFSEPRDSGFFNPNAEATPYPGGFKCFTCENATDNYECNRWAPDLYCPREARYCFTSHRMDSRGESLSVTKRCVPLEDCLSTGCAALSPEGHKVREAGLSADRAQRFPQRVLCWDGTHCSSTPENQKQPTNVNTI</sequence>
<accession>A0A8J7P3E4</accession>
<keyword evidence="6" id="KW-1015">Disulfide bond</keyword>